<dbReference type="GO" id="GO:0005524">
    <property type="term" value="F:ATP binding"/>
    <property type="evidence" value="ECO:0007669"/>
    <property type="project" value="UniProtKB-KW"/>
</dbReference>
<dbReference type="PANTHER" id="PTHR42734:SF19">
    <property type="entry name" value="IRON COMPOUNDS ABC TRANSPORTER, ATP-BINDING PROTEIN"/>
    <property type="match status" value="1"/>
</dbReference>
<gene>
    <name evidence="5" type="ORF">DesyoDRAFT_3517</name>
</gene>
<dbReference type="InterPro" id="IPR017871">
    <property type="entry name" value="ABC_transporter-like_CS"/>
</dbReference>
<proteinExistence type="predicted"/>
<evidence type="ECO:0000256" key="2">
    <source>
        <dbReference type="ARBA" id="ARBA00022741"/>
    </source>
</evidence>
<organism evidence="5 6">
    <name type="scientific">Desulfosporosinus youngiae DSM 17734</name>
    <dbReference type="NCBI Taxonomy" id="768710"/>
    <lineage>
        <taxon>Bacteria</taxon>
        <taxon>Bacillati</taxon>
        <taxon>Bacillota</taxon>
        <taxon>Clostridia</taxon>
        <taxon>Eubacteriales</taxon>
        <taxon>Desulfitobacteriaceae</taxon>
        <taxon>Desulfosporosinus</taxon>
    </lineage>
</organism>
<dbReference type="Gene3D" id="3.40.50.300">
    <property type="entry name" value="P-loop containing nucleotide triphosphate hydrolases"/>
    <property type="match status" value="1"/>
</dbReference>
<dbReference type="InterPro" id="IPR003593">
    <property type="entry name" value="AAA+_ATPase"/>
</dbReference>
<evidence type="ECO:0000313" key="6">
    <source>
        <dbReference type="Proteomes" id="UP000005104"/>
    </source>
</evidence>
<dbReference type="PANTHER" id="PTHR42734">
    <property type="entry name" value="METAL TRANSPORT SYSTEM ATP-BINDING PROTEIN TM_0124-RELATED"/>
    <property type="match status" value="1"/>
</dbReference>
<dbReference type="RefSeq" id="WP_007784961.1">
    <property type="nucleotide sequence ID" value="NZ_CM001441.1"/>
</dbReference>
<evidence type="ECO:0000313" key="5">
    <source>
        <dbReference type="EMBL" id="EHQ90524.1"/>
    </source>
</evidence>
<evidence type="ECO:0000256" key="3">
    <source>
        <dbReference type="ARBA" id="ARBA00022840"/>
    </source>
</evidence>
<protein>
    <submittedName>
        <fullName evidence="5">ABC-type cobalamin/Fe3+-siderophore transport system, ATPase component</fullName>
    </submittedName>
</protein>
<keyword evidence="3" id="KW-0067">ATP-binding</keyword>
<keyword evidence="6" id="KW-1185">Reference proteome</keyword>
<dbReference type="InterPro" id="IPR027417">
    <property type="entry name" value="P-loop_NTPase"/>
</dbReference>
<dbReference type="eggNOG" id="COG1120">
    <property type="taxonomic scope" value="Bacteria"/>
</dbReference>
<evidence type="ECO:0000259" key="4">
    <source>
        <dbReference type="PROSITE" id="PS50893"/>
    </source>
</evidence>
<dbReference type="Proteomes" id="UP000005104">
    <property type="component" value="Chromosome"/>
</dbReference>
<dbReference type="AlphaFoldDB" id="H5XWL6"/>
<keyword evidence="1" id="KW-0813">Transport</keyword>
<dbReference type="OrthoDB" id="9799337at2"/>
<dbReference type="EMBL" id="CM001441">
    <property type="protein sequence ID" value="EHQ90524.1"/>
    <property type="molecule type" value="Genomic_DNA"/>
</dbReference>
<dbReference type="Pfam" id="PF00005">
    <property type="entry name" value="ABC_tran"/>
    <property type="match status" value="1"/>
</dbReference>
<dbReference type="STRING" id="768710.DesyoDRAFT_3517"/>
<sequence length="266" mass="28927">MLFALKNGVCGYSADKPVLRNINFQVAAGEVLCILGANGVGKSTLFKSMLGLIRMLGGSVTVDGADISQWSRAEIARTIGYIPQANNPPFSYSVLDVILMGRTAYLGMFASPQKEDERIAEGVVEQLNIARLIDKRYQELSGGERQLVLIARALAQLPKILIMDEPTAALDFGNQQMVLNQIYRLSEKGLSIIMASHFPDHAFLYSHKALLLKDGGIYSTGSPNQVITEHSLRDLYAVETKIINTGILPRSAVTGSTDIKVCVPLS</sequence>
<dbReference type="FunFam" id="3.40.50.300:FF:000134">
    <property type="entry name" value="Iron-enterobactin ABC transporter ATP-binding protein"/>
    <property type="match status" value="1"/>
</dbReference>
<dbReference type="PROSITE" id="PS50893">
    <property type="entry name" value="ABC_TRANSPORTER_2"/>
    <property type="match status" value="1"/>
</dbReference>
<dbReference type="InterPro" id="IPR003439">
    <property type="entry name" value="ABC_transporter-like_ATP-bd"/>
</dbReference>
<keyword evidence="2" id="KW-0547">Nucleotide-binding</keyword>
<dbReference type="SMART" id="SM00382">
    <property type="entry name" value="AAA"/>
    <property type="match status" value="1"/>
</dbReference>
<feature type="domain" description="ABC transporter" evidence="4">
    <location>
        <begin position="3"/>
        <end position="239"/>
    </location>
</feature>
<dbReference type="SUPFAM" id="SSF52540">
    <property type="entry name" value="P-loop containing nucleoside triphosphate hydrolases"/>
    <property type="match status" value="1"/>
</dbReference>
<dbReference type="HOGENOM" id="CLU_000604_1_11_9"/>
<reference evidence="5 6" key="1">
    <citation type="submission" date="2011-11" db="EMBL/GenBank/DDBJ databases">
        <title>The Noncontiguous Finished genome of Desulfosporosinus youngiae DSM 17734.</title>
        <authorList>
            <consortium name="US DOE Joint Genome Institute (JGI-PGF)"/>
            <person name="Lucas S."/>
            <person name="Han J."/>
            <person name="Lapidus A."/>
            <person name="Cheng J.-F."/>
            <person name="Goodwin L."/>
            <person name="Pitluck S."/>
            <person name="Peters L."/>
            <person name="Ovchinnikova G."/>
            <person name="Lu M."/>
            <person name="Land M.L."/>
            <person name="Hauser L."/>
            <person name="Pester M."/>
            <person name="Spring S."/>
            <person name="Ollivier B."/>
            <person name="Rattei T."/>
            <person name="Klenk H.-P."/>
            <person name="Wagner M."/>
            <person name="Loy A."/>
            <person name="Woyke T.J."/>
        </authorList>
    </citation>
    <scope>NUCLEOTIDE SEQUENCE [LARGE SCALE GENOMIC DNA]</scope>
    <source>
        <strain evidence="5 6">DSM 17734</strain>
    </source>
</reference>
<name>H5XWL6_9FIRM</name>
<accession>H5XWL6</accession>
<dbReference type="CDD" id="cd03214">
    <property type="entry name" value="ABC_Iron-Siderophores_B12_Hemin"/>
    <property type="match status" value="1"/>
</dbReference>
<dbReference type="InterPro" id="IPR050153">
    <property type="entry name" value="Metal_Ion_Import_ABC"/>
</dbReference>
<dbReference type="GO" id="GO:0016887">
    <property type="term" value="F:ATP hydrolysis activity"/>
    <property type="evidence" value="ECO:0007669"/>
    <property type="project" value="InterPro"/>
</dbReference>
<dbReference type="PROSITE" id="PS00211">
    <property type="entry name" value="ABC_TRANSPORTER_1"/>
    <property type="match status" value="1"/>
</dbReference>
<evidence type="ECO:0000256" key="1">
    <source>
        <dbReference type="ARBA" id="ARBA00022448"/>
    </source>
</evidence>